<evidence type="ECO:0000256" key="1">
    <source>
        <dbReference type="SAM" id="MobiDB-lite"/>
    </source>
</evidence>
<name>A0A6J4KD11_9SPHI</name>
<proteinExistence type="predicted"/>
<sequence>MDLHKIELHAIGYIAFRPVAAPGFRAAMPSSARNPGVPVVAGHGAGAPRADSLHREQTNSRPAGLWKEASSSRGISG</sequence>
<evidence type="ECO:0000313" key="2">
    <source>
        <dbReference type="EMBL" id="CAA9302353.1"/>
    </source>
</evidence>
<accession>A0A6J4KD11</accession>
<feature type="compositionally biased region" description="Low complexity" evidence="1">
    <location>
        <begin position="35"/>
        <end position="48"/>
    </location>
</feature>
<dbReference type="EMBL" id="CADCTQ010000460">
    <property type="protein sequence ID" value="CAA9302353.1"/>
    <property type="molecule type" value="Genomic_DNA"/>
</dbReference>
<feature type="region of interest" description="Disordered" evidence="1">
    <location>
        <begin position="30"/>
        <end position="77"/>
    </location>
</feature>
<organism evidence="2">
    <name type="scientific">uncultured Cytophagales bacterium</name>
    <dbReference type="NCBI Taxonomy" id="158755"/>
    <lineage>
        <taxon>Bacteria</taxon>
        <taxon>Pseudomonadati</taxon>
        <taxon>Bacteroidota</taxon>
        <taxon>Sphingobacteriia</taxon>
        <taxon>Sphingobacteriales</taxon>
        <taxon>environmental samples</taxon>
    </lineage>
</organism>
<dbReference type="AlphaFoldDB" id="A0A6J4KD11"/>
<reference evidence="2" key="1">
    <citation type="submission" date="2020-02" db="EMBL/GenBank/DDBJ databases">
        <authorList>
            <person name="Meier V. D."/>
        </authorList>
    </citation>
    <scope>NUCLEOTIDE SEQUENCE</scope>
    <source>
        <strain evidence="2">AVDCRST_MAG56</strain>
    </source>
</reference>
<protein>
    <submittedName>
        <fullName evidence="2">Uncharacterized protein</fullName>
    </submittedName>
</protein>
<gene>
    <name evidence="2" type="ORF">AVDCRST_MAG56-5538</name>
</gene>